<dbReference type="Gene3D" id="3.20.20.140">
    <property type="entry name" value="Metal-dependent hydrolases"/>
    <property type="match status" value="1"/>
</dbReference>
<dbReference type="PANTHER" id="PTHR35563:SF2">
    <property type="entry name" value="BARREL METAL-DEPENDENT HYDROLASE, PUTATIVE (AFU_ORTHOLOGUE AFUA_1G16240)-RELATED"/>
    <property type="match status" value="1"/>
</dbReference>
<dbReference type="InterPro" id="IPR006680">
    <property type="entry name" value="Amidohydro-rel"/>
</dbReference>
<dbReference type="PANTHER" id="PTHR35563">
    <property type="entry name" value="BARREL METAL-DEPENDENT HYDROLASE, PUTATIVE (AFU_ORTHOLOGUE AFUA_1G16240)-RELATED"/>
    <property type="match status" value="1"/>
</dbReference>
<keyword evidence="3" id="KW-1185">Reference proteome</keyword>
<reference evidence="2" key="1">
    <citation type="submission" date="2016-01" db="EMBL/GenBank/DDBJ databases">
        <authorList>
            <person name="Peeters C."/>
        </authorList>
    </citation>
    <scope>NUCLEOTIDE SEQUENCE [LARGE SCALE GENOMIC DNA]</scope>
    <source>
        <strain evidence="2">LMG 29318</strain>
    </source>
</reference>
<protein>
    <submittedName>
        <fullName evidence="2">Hydrolase</fullName>
    </submittedName>
</protein>
<feature type="domain" description="Amidohydrolase-related" evidence="1">
    <location>
        <begin position="15"/>
        <end position="276"/>
    </location>
</feature>
<proteinExistence type="predicted"/>
<evidence type="ECO:0000313" key="2">
    <source>
        <dbReference type="EMBL" id="SAK93342.1"/>
    </source>
</evidence>
<evidence type="ECO:0000313" key="3">
    <source>
        <dbReference type="Proteomes" id="UP000054870"/>
    </source>
</evidence>
<evidence type="ECO:0000259" key="1">
    <source>
        <dbReference type="Pfam" id="PF04909"/>
    </source>
</evidence>
<dbReference type="AlphaFoldDB" id="A0A158DFC4"/>
<name>A0A158DFC4_9BURK</name>
<comment type="caution">
    <text evidence="2">The sequence shown here is derived from an EMBL/GenBank/DDBJ whole genome shotgun (WGS) entry which is preliminary data.</text>
</comment>
<dbReference type="EMBL" id="FCOF02000064">
    <property type="protein sequence ID" value="SAK93342.1"/>
    <property type="molecule type" value="Genomic_DNA"/>
</dbReference>
<dbReference type="InterPro" id="IPR052358">
    <property type="entry name" value="Aro_Compnd_Degr_Hydrolases"/>
</dbReference>
<keyword evidence="2" id="KW-0378">Hydrolase</keyword>
<dbReference type="RefSeq" id="WP_061128275.1">
    <property type="nucleotide sequence ID" value="NZ_FCOF02000064.1"/>
</dbReference>
<dbReference type="OrthoDB" id="9787654at2"/>
<dbReference type="Pfam" id="PF04909">
    <property type="entry name" value="Amidohydro_2"/>
    <property type="match status" value="1"/>
</dbReference>
<sequence length="295" mass="32743">MSATPLKPASMPSFVDTHAHVFRSSLQLAHKRRYTPNYDAQLESYLVLLKQHGFGYGVLVQPSFLGTDNSHLLEALASEPSKLRGVAVVSPDISDDELARFAKGGVTGIRLNLIGQPLPDLTAAPWTVLWRRLLELGWHVELHRQACDLRPLIEPLLEAGLRVVVDHFGRPDPDQGTIDPGFRDLLGFRASGRVWVKISGAYRCANPATSFMHDASEELLDVFGPQRLMWGSDWPHTQFEDSTDFGRSVRNLQDLNLTAEVIDAILRSTPHAFYGFNSQHAPVGALATDLFSRTL</sequence>
<dbReference type="SUPFAM" id="SSF51556">
    <property type="entry name" value="Metallo-dependent hydrolases"/>
    <property type="match status" value="1"/>
</dbReference>
<dbReference type="Proteomes" id="UP000054870">
    <property type="component" value="Unassembled WGS sequence"/>
</dbReference>
<accession>A0A158DFC4</accession>
<organism evidence="2 3">
    <name type="scientific">Caballeronia catudaia</name>
    <dbReference type="NCBI Taxonomy" id="1777136"/>
    <lineage>
        <taxon>Bacteria</taxon>
        <taxon>Pseudomonadati</taxon>
        <taxon>Pseudomonadota</taxon>
        <taxon>Betaproteobacteria</taxon>
        <taxon>Burkholderiales</taxon>
        <taxon>Burkholderiaceae</taxon>
        <taxon>Caballeronia</taxon>
    </lineage>
</organism>
<dbReference type="GO" id="GO:0016787">
    <property type="term" value="F:hydrolase activity"/>
    <property type="evidence" value="ECO:0007669"/>
    <property type="project" value="UniProtKB-KW"/>
</dbReference>
<dbReference type="InterPro" id="IPR032466">
    <property type="entry name" value="Metal_Hydrolase"/>
</dbReference>
<gene>
    <name evidence="2" type="ORF">AWB75_06663</name>
</gene>